<feature type="compositionally biased region" description="Basic and acidic residues" evidence="1">
    <location>
        <begin position="116"/>
        <end position="128"/>
    </location>
</feature>
<feature type="compositionally biased region" description="Polar residues" evidence="1">
    <location>
        <begin position="38"/>
        <end position="58"/>
    </location>
</feature>
<keyword evidence="4" id="KW-1185">Reference proteome</keyword>
<dbReference type="Gene3D" id="1.10.533.10">
    <property type="entry name" value="Death Domain, Fas"/>
    <property type="match status" value="2"/>
</dbReference>
<dbReference type="Pfam" id="PF00531">
    <property type="entry name" value="Death"/>
    <property type="match status" value="2"/>
</dbReference>
<feature type="region of interest" description="Disordered" evidence="1">
    <location>
        <begin position="1"/>
        <end position="600"/>
    </location>
</feature>
<dbReference type="Gene3D" id="2.60.220.30">
    <property type="match status" value="2"/>
</dbReference>
<feature type="compositionally biased region" description="Basic and acidic residues" evidence="1">
    <location>
        <begin position="482"/>
        <end position="513"/>
    </location>
</feature>
<feature type="compositionally biased region" description="Polar residues" evidence="1">
    <location>
        <begin position="102"/>
        <end position="115"/>
    </location>
</feature>
<feature type="compositionally biased region" description="Polar residues" evidence="1">
    <location>
        <begin position="285"/>
        <end position="297"/>
    </location>
</feature>
<evidence type="ECO:0000259" key="2">
    <source>
        <dbReference type="PROSITE" id="PS50017"/>
    </source>
</evidence>
<feature type="compositionally biased region" description="Polar residues" evidence="1">
    <location>
        <begin position="18"/>
        <end position="30"/>
    </location>
</feature>
<dbReference type="SMART" id="SM00005">
    <property type="entry name" value="DEATH"/>
    <property type="match status" value="2"/>
</dbReference>
<accession>A0A8W8J7U9</accession>
<feature type="compositionally biased region" description="Basic and acidic residues" evidence="1">
    <location>
        <begin position="1108"/>
        <end position="1118"/>
    </location>
</feature>
<feature type="compositionally biased region" description="Basic and acidic residues" evidence="1">
    <location>
        <begin position="548"/>
        <end position="557"/>
    </location>
</feature>
<feature type="region of interest" description="Disordered" evidence="1">
    <location>
        <begin position="1090"/>
        <end position="1120"/>
    </location>
</feature>
<feature type="compositionally biased region" description="Basic and acidic residues" evidence="1">
    <location>
        <begin position="153"/>
        <end position="168"/>
    </location>
</feature>
<dbReference type="Proteomes" id="UP000005408">
    <property type="component" value="Unassembled WGS sequence"/>
</dbReference>
<feature type="compositionally biased region" description="Basic and acidic residues" evidence="1">
    <location>
        <begin position="575"/>
        <end position="590"/>
    </location>
</feature>
<dbReference type="PANTHER" id="PTHR28336:SF4">
    <property type="entry name" value="DEATH DOMAIN-CONTAINING PROTEIN 1"/>
    <property type="match status" value="1"/>
</dbReference>
<feature type="compositionally biased region" description="Basic and acidic residues" evidence="1">
    <location>
        <begin position="419"/>
        <end position="454"/>
    </location>
</feature>
<dbReference type="SUPFAM" id="SSF47986">
    <property type="entry name" value="DEATH domain"/>
    <property type="match status" value="2"/>
</dbReference>
<feature type="domain" description="Death" evidence="2">
    <location>
        <begin position="1380"/>
        <end position="1467"/>
    </location>
</feature>
<dbReference type="CDD" id="cd01670">
    <property type="entry name" value="Death"/>
    <property type="match status" value="1"/>
</dbReference>
<feature type="compositionally biased region" description="Low complexity" evidence="1">
    <location>
        <begin position="226"/>
        <end position="241"/>
    </location>
</feature>
<dbReference type="OMA" id="MLVTWAK"/>
<feature type="compositionally biased region" description="Basic and acidic residues" evidence="1">
    <location>
        <begin position="175"/>
        <end position="187"/>
    </location>
</feature>
<proteinExistence type="predicted"/>
<feature type="compositionally biased region" description="Low complexity" evidence="1">
    <location>
        <begin position="379"/>
        <end position="398"/>
    </location>
</feature>
<dbReference type="GO" id="GO:0007165">
    <property type="term" value="P:signal transduction"/>
    <property type="evidence" value="ECO:0007669"/>
    <property type="project" value="InterPro"/>
</dbReference>
<feature type="compositionally biased region" description="Basic and acidic residues" evidence="1">
    <location>
        <begin position="207"/>
        <end position="221"/>
    </location>
</feature>
<dbReference type="InterPro" id="IPR011029">
    <property type="entry name" value="DEATH-like_dom_sf"/>
</dbReference>
<dbReference type="OrthoDB" id="6118651at2759"/>
<feature type="region of interest" description="Disordered" evidence="1">
    <location>
        <begin position="793"/>
        <end position="857"/>
    </location>
</feature>
<feature type="compositionally biased region" description="Basic and acidic residues" evidence="1">
    <location>
        <begin position="310"/>
        <end position="378"/>
    </location>
</feature>
<feature type="compositionally biased region" description="Basic and acidic residues" evidence="1">
    <location>
        <begin position="462"/>
        <end position="471"/>
    </location>
</feature>
<dbReference type="PANTHER" id="PTHR28336">
    <property type="entry name" value="BA1-643"/>
    <property type="match status" value="1"/>
</dbReference>
<name>A0A8W8J7U9_MAGGI</name>
<feature type="compositionally biased region" description="Polar residues" evidence="1">
    <location>
        <begin position="514"/>
        <end position="525"/>
    </location>
</feature>
<dbReference type="EnsemblMetazoa" id="G17460.1">
    <property type="protein sequence ID" value="G17460.1:cds"/>
    <property type="gene ID" value="G17460"/>
</dbReference>
<protein>
    <recommendedName>
        <fullName evidence="2">Death domain-containing protein</fullName>
    </recommendedName>
</protein>
<reference evidence="3" key="1">
    <citation type="submission" date="2022-08" db="UniProtKB">
        <authorList>
            <consortium name="EnsemblMetazoa"/>
        </authorList>
    </citation>
    <scope>IDENTIFICATION</scope>
    <source>
        <strain evidence="3">05x7-T-G4-1.051#20</strain>
    </source>
</reference>
<dbReference type="InterPro" id="IPR000488">
    <property type="entry name" value="Death_dom"/>
</dbReference>
<feature type="compositionally biased region" description="Basic and acidic residues" evidence="1">
    <location>
        <begin position="1"/>
        <end position="17"/>
    </location>
</feature>
<feature type="compositionally biased region" description="Basic and acidic residues" evidence="1">
    <location>
        <begin position="258"/>
        <end position="267"/>
    </location>
</feature>
<organism evidence="3 4">
    <name type="scientific">Magallana gigas</name>
    <name type="common">Pacific oyster</name>
    <name type="synonym">Crassostrea gigas</name>
    <dbReference type="NCBI Taxonomy" id="29159"/>
    <lineage>
        <taxon>Eukaryota</taxon>
        <taxon>Metazoa</taxon>
        <taxon>Spiralia</taxon>
        <taxon>Lophotrochozoa</taxon>
        <taxon>Mollusca</taxon>
        <taxon>Bivalvia</taxon>
        <taxon>Autobranchia</taxon>
        <taxon>Pteriomorphia</taxon>
        <taxon>Ostreida</taxon>
        <taxon>Ostreoidea</taxon>
        <taxon>Ostreidae</taxon>
        <taxon>Magallana</taxon>
    </lineage>
</organism>
<evidence type="ECO:0000313" key="3">
    <source>
        <dbReference type="EnsemblMetazoa" id="G17460.1:cds"/>
    </source>
</evidence>
<dbReference type="PROSITE" id="PS50017">
    <property type="entry name" value="DEATH_DOMAIN"/>
    <property type="match status" value="2"/>
</dbReference>
<feature type="domain" description="Death" evidence="2">
    <location>
        <begin position="1500"/>
        <end position="1568"/>
    </location>
</feature>
<feature type="compositionally biased region" description="Polar residues" evidence="1">
    <location>
        <begin position="73"/>
        <end position="94"/>
    </location>
</feature>
<sequence>MSSEQDQEKPLSTDTKEPNTTVDMKQIQNDNIDKSLKAINSYQSGSNGDSQGGKTLTNESEDQKSHSEELSTGKRSSIEVSGQELSESPDSQKLNAEEIIAPQSNNNGLENGDNSTFKEDISEKEGSPRELSNGGSKGDEKLLNETEDSVDSANKREAESEIGDKVNTEKSQTNVDEHDKSVEKEESNTFITNLPADEYADNTTEEFGNKDKALDNEERKPQGQPENSEQNNTQTENITQQDDFYDESPQKSVPSENSETKDKELIHESNTGGKEGGGDRAEYLTTGQQNPTDVTDGNTEDVLKTNTVSDPREQKESVQEEACVSDREQEKSEKDKEETKISEREQEKSDKSSLKSVNKEEANLSEEPKAETKEETKQASKVSSESYAEGDQSSSSSSTKQDDTLADVDPLETLAETPVKADKEGIESEMTKSEVERSADDNARADDVSKRVINDDTDNEADDLKSEEVTQTKESNNNMEEIVQRESSETQNEPKDDSKQTDNDDDGSPKEVSDSTNINKNTEQGEINEDEAVQRKDGDDKEENEEKDPEKEDKTPDDVEEPVTNENAEQPITHESPKEPEENHVVREPTPEPEPEPEPVKVFRNIDIDNAVTTIQDTEGPLKNLLSDMKELLTNYQDKLNSEMLSDFTKDLDKFRGDFASLKDAFHYSEELFHYFNKNLKEIRMLGDNLNSLIQKKFRMEDLTVWLESPEARMEEKDALMEERLSVEKSAMAKAADARAAIARAAVSVTESSLFAAEIEAEAAEAEAVSRRAWETAQNAKRDVEEAEKAAVEKRKAEEEARKRAEERAQKKAEEERLRQAEENERLKEEADKKGTSFEDEKRRFQEEKARKEAERKNPKNWPRYIYSVDSSTIEAGVPGCVIRAIEGSMKRDDVTVKAVDQLNGVLTLVENEELVSNIVSITPTDPERKFQFEEPVSVAIPHCLQRNIPGREPVIKQLQPTGKWAELPTNDIVIEDMREMKFVEIRVKRFGVFAIVLRIKKDTLTFLRRGNKVNSSVDARISFTCKPGMVKNNVCFTSEVQALDVNTVTELNKRYPTECGSLLSSSPIVRFQIPNRKFAKPLTFTLPLPPNSTKLKRPQSVAPGSLNKDKGEHREQAAARPLSSIGFSTKEDEPEEEMHLLVREDKGPWTIQPNVELFQPKNKDIVTFDIKEPHDRFIILRTKQGISPLSVEKMASHVERAIHHRTMQVVLRQRSDDPNEVVIVCCPASRTDKTIKILGEEGFDEGPPPSKDIIVKEGQILDIMFRGNIRCDDAEKISIVFNTFIRGRTEFNVEEIDKFAQKSFSFYRGFAQVFTTVHVQRPVVGTDKTKAPQKPGAMEVVEENVLLTELLINIPKPEPEPPKPLATAPIKVTAEGPNKEDILQYVASELGDEWKKLAQYLSLKSVRIQAILRQNNQNPEPKKIRYDMLVTWAKRVPRCLNKLEILAQALSACGRGDLAIDLRERDEEFRRRRALAFRDSYLRRAFVKIAQNPEAVKGWKTLATRLGVSEDDVTEIDQSGPSVQQKCFSSLQRWQRSAGDEATLPILSEKLRVCRYRQLARDIETIA</sequence>
<evidence type="ECO:0000313" key="4">
    <source>
        <dbReference type="Proteomes" id="UP000005408"/>
    </source>
</evidence>
<feature type="compositionally biased region" description="Basic and acidic residues" evidence="1">
    <location>
        <begin position="61"/>
        <end position="72"/>
    </location>
</feature>
<evidence type="ECO:0000256" key="1">
    <source>
        <dbReference type="SAM" id="MobiDB-lite"/>
    </source>
</evidence>